<dbReference type="Proteomes" id="UP001156441">
    <property type="component" value="Unassembled WGS sequence"/>
</dbReference>
<gene>
    <name evidence="1" type="ORF">JT362_25875</name>
</gene>
<name>A0ABT2JGJ3_9PSEU</name>
<dbReference type="EMBL" id="JAFFZE010000019">
    <property type="protein sequence ID" value="MCT2586555.1"/>
    <property type="molecule type" value="Genomic_DNA"/>
</dbReference>
<accession>A0ABT2JGJ3</accession>
<organism evidence="1 2">
    <name type="scientific">Actinophytocola gossypii</name>
    <dbReference type="NCBI Taxonomy" id="2812003"/>
    <lineage>
        <taxon>Bacteria</taxon>
        <taxon>Bacillati</taxon>
        <taxon>Actinomycetota</taxon>
        <taxon>Actinomycetes</taxon>
        <taxon>Pseudonocardiales</taxon>
        <taxon>Pseudonocardiaceae</taxon>
    </lineage>
</organism>
<protein>
    <submittedName>
        <fullName evidence="1">Uncharacterized protein</fullName>
    </submittedName>
</protein>
<evidence type="ECO:0000313" key="2">
    <source>
        <dbReference type="Proteomes" id="UP001156441"/>
    </source>
</evidence>
<evidence type="ECO:0000313" key="1">
    <source>
        <dbReference type="EMBL" id="MCT2586555.1"/>
    </source>
</evidence>
<sequence>MTGIPGRAAAAVDNLTAVPSPLVPPVELAAEVDELAAAAARGLGWQGVVLPEMKLLGRRINLVAQLLPDVHAERICLGQEPEVDRATVSTWAWSEFAGRVPEPAVRIVGALAVARHWRTGLVNAVPFLRWCDAAMVLPMSVVLTNDYLVNCLPRARAYGVGIVSSVPGPEVDLDLPGRAERAPAAVDGTQRWLTELAYEQILATAS</sequence>
<reference evidence="1 2" key="1">
    <citation type="submission" date="2021-02" db="EMBL/GenBank/DDBJ databases">
        <title>Actinophytocola xerophila sp. nov., isolated from soil of cotton cropping field.</title>
        <authorList>
            <person name="Huang R."/>
            <person name="Chen X."/>
            <person name="Ge X."/>
            <person name="Liu W."/>
        </authorList>
    </citation>
    <scope>NUCLEOTIDE SEQUENCE [LARGE SCALE GENOMIC DNA]</scope>
    <source>
        <strain evidence="1 2">S1-96</strain>
    </source>
</reference>
<keyword evidence="2" id="KW-1185">Reference proteome</keyword>
<proteinExistence type="predicted"/>
<comment type="caution">
    <text evidence="1">The sequence shown here is derived from an EMBL/GenBank/DDBJ whole genome shotgun (WGS) entry which is preliminary data.</text>
</comment>